<organism evidence="2 3">
    <name type="scientific">Brevibacillus borstelensis AK1</name>
    <dbReference type="NCBI Taxonomy" id="1300222"/>
    <lineage>
        <taxon>Bacteria</taxon>
        <taxon>Bacillati</taxon>
        <taxon>Bacillota</taxon>
        <taxon>Bacilli</taxon>
        <taxon>Bacillales</taxon>
        <taxon>Paenibacillaceae</taxon>
        <taxon>Brevibacillus</taxon>
    </lineage>
</organism>
<dbReference type="OrthoDB" id="1795295at2"/>
<protein>
    <recommendedName>
        <fullName evidence="1">Rv2525c-like glycoside hydrolase-like domain-containing protein</fullName>
    </recommendedName>
</protein>
<dbReference type="SUPFAM" id="SSF51445">
    <property type="entry name" value="(Trans)glycosidases"/>
    <property type="match status" value="1"/>
</dbReference>
<dbReference type="Pfam" id="PF08924">
    <property type="entry name" value="Rv2525c_GlyHyd-like"/>
    <property type="match status" value="1"/>
</dbReference>
<reference evidence="2 3" key="1">
    <citation type="submission" date="2013-03" db="EMBL/GenBank/DDBJ databases">
        <title>Assembly of a new bacterial strain Brevibacillus borstelensis AK1.</title>
        <authorList>
            <person name="Rajan I."/>
            <person name="PoliReddy D."/>
            <person name="Sugumar T."/>
            <person name="Rathinam K."/>
            <person name="Alqarawi S."/>
            <person name="Khalil A.B."/>
            <person name="Sivakumar N."/>
        </authorList>
    </citation>
    <scope>NUCLEOTIDE SEQUENCE [LARGE SCALE GENOMIC DNA]</scope>
    <source>
        <strain evidence="2 3">AK1</strain>
    </source>
</reference>
<name>M8E4L2_9BACL</name>
<dbReference type="RefSeq" id="WP_003385923.1">
    <property type="nucleotide sequence ID" value="NZ_APBN01000001.1"/>
</dbReference>
<comment type="caution">
    <text evidence="2">The sequence shown here is derived from an EMBL/GenBank/DDBJ whole genome shotgun (WGS) entry which is preliminary data.</text>
</comment>
<evidence type="ECO:0000313" key="3">
    <source>
        <dbReference type="Proteomes" id="UP000012081"/>
    </source>
</evidence>
<gene>
    <name evidence="2" type="ORF">I532_01380</name>
</gene>
<sequence length="250" mass="27302">MAATTKGIDCAVPLTAEKAKKMSEAGMRFVCRYLVPASMAWKRLTRPEAEAITAAGMKIVSVFQRGTKDVAGGAVNGTRDGKAAYQEAKLIGQPEGTAIYFAVDYDAQPKDFAAIEAYLRAAARELPGYFVGVYGSYAVVEEMARRGACSHFWQTYAWSKGRLSHAANLRQYKNGQELAGHSVDFNDGLGNEGWWDTNPRPMDRFVDIEAAKKVIHHLGTLWLASSDKQVQEAAHFAANALRDVAGIPRP</sequence>
<proteinExistence type="predicted"/>
<dbReference type="InterPro" id="IPR015020">
    <property type="entry name" value="Rv2525c-like_Glyco_Hydro-like"/>
</dbReference>
<dbReference type="PATRIC" id="fig|1300222.3.peg.293"/>
<dbReference type="AlphaFoldDB" id="M8E4L2"/>
<dbReference type="EMBL" id="APBN01000001">
    <property type="protein sequence ID" value="EMT54216.1"/>
    <property type="molecule type" value="Genomic_DNA"/>
</dbReference>
<evidence type="ECO:0000313" key="2">
    <source>
        <dbReference type="EMBL" id="EMT54216.1"/>
    </source>
</evidence>
<dbReference type="Proteomes" id="UP000012081">
    <property type="component" value="Unassembled WGS sequence"/>
</dbReference>
<feature type="domain" description="Rv2525c-like glycoside hydrolase-like" evidence="1">
    <location>
        <begin position="22"/>
        <end position="181"/>
    </location>
</feature>
<keyword evidence="3" id="KW-1185">Reference proteome</keyword>
<dbReference type="InterPro" id="IPR017853">
    <property type="entry name" value="GH"/>
</dbReference>
<evidence type="ECO:0000259" key="1">
    <source>
        <dbReference type="Pfam" id="PF08924"/>
    </source>
</evidence>
<dbReference type="Gene3D" id="3.20.20.80">
    <property type="entry name" value="Glycosidases"/>
    <property type="match status" value="1"/>
</dbReference>
<dbReference type="STRING" id="1300222.I532_01380"/>
<accession>M8E4L2</accession>